<feature type="transmembrane region" description="Helical" evidence="2">
    <location>
        <begin position="46"/>
        <end position="66"/>
    </location>
</feature>
<evidence type="ECO:0000256" key="1">
    <source>
        <dbReference type="ARBA" id="ARBA00004651"/>
    </source>
</evidence>
<dbReference type="SUPFAM" id="SSF81324">
    <property type="entry name" value="Voltage-gated potassium channels"/>
    <property type="match status" value="1"/>
</dbReference>
<dbReference type="PANTHER" id="PTHR43833">
    <property type="entry name" value="POTASSIUM CHANNEL PROTEIN 2-RELATED-RELATED"/>
    <property type="match status" value="1"/>
</dbReference>
<protein>
    <submittedName>
        <fullName evidence="4">Ion transporter</fullName>
    </submittedName>
</protein>
<organism evidence="4 5">
    <name type="scientific">Paenibacillus artemisiicola</name>
    <dbReference type="NCBI Taxonomy" id="1172618"/>
    <lineage>
        <taxon>Bacteria</taxon>
        <taxon>Bacillati</taxon>
        <taxon>Bacillota</taxon>
        <taxon>Bacilli</taxon>
        <taxon>Bacillales</taxon>
        <taxon>Paenibacillaceae</taxon>
        <taxon>Paenibacillus</taxon>
    </lineage>
</organism>
<accession>A0ABS3W3M8</accession>
<evidence type="ECO:0000256" key="2">
    <source>
        <dbReference type="SAM" id="Phobius"/>
    </source>
</evidence>
<keyword evidence="2" id="KW-0812">Transmembrane</keyword>
<comment type="caution">
    <text evidence="4">The sequence shown here is derived from an EMBL/GenBank/DDBJ whole genome shotgun (WGS) entry which is preliminary data.</text>
</comment>
<name>A0ABS3W3M8_9BACL</name>
<dbReference type="InterPro" id="IPR036291">
    <property type="entry name" value="NAD(P)-bd_dom_sf"/>
</dbReference>
<feature type="transmembrane region" description="Helical" evidence="2">
    <location>
        <begin position="73"/>
        <end position="94"/>
    </location>
</feature>
<feature type="domain" description="RCK N-terminal" evidence="3">
    <location>
        <begin position="114"/>
        <end position="240"/>
    </location>
</feature>
<dbReference type="PANTHER" id="PTHR43833:SF9">
    <property type="entry name" value="POTASSIUM CHANNEL PROTEIN YUGO-RELATED"/>
    <property type="match status" value="1"/>
</dbReference>
<dbReference type="Pfam" id="PF07885">
    <property type="entry name" value="Ion_trans_2"/>
    <property type="match status" value="1"/>
</dbReference>
<keyword evidence="2" id="KW-0472">Membrane</keyword>
<dbReference type="InterPro" id="IPR013099">
    <property type="entry name" value="K_chnl_dom"/>
</dbReference>
<comment type="subcellular location">
    <subcellularLocation>
        <location evidence="1">Cell membrane</location>
        <topology evidence="1">Multi-pass membrane protein</topology>
    </subcellularLocation>
</comment>
<dbReference type="PROSITE" id="PS51257">
    <property type="entry name" value="PROKAR_LIPOPROTEIN"/>
    <property type="match status" value="1"/>
</dbReference>
<dbReference type="Gene3D" id="1.10.287.70">
    <property type="match status" value="1"/>
</dbReference>
<dbReference type="Gene3D" id="3.40.50.720">
    <property type="entry name" value="NAD(P)-binding Rossmann-like Domain"/>
    <property type="match status" value="1"/>
</dbReference>
<keyword evidence="2" id="KW-1133">Transmembrane helix</keyword>
<dbReference type="Pfam" id="PF22614">
    <property type="entry name" value="Slo-like_RCK"/>
    <property type="match status" value="1"/>
</dbReference>
<dbReference type="SUPFAM" id="SSF51735">
    <property type="entry name" value="NAD(P)-binding Rossmann-fold domains"/>
    <property type="match status" value="1"/>
</dbReference>
<dbReference type="InterPro" id="IPR050721">
    <property type="entry name" value="Trk_Ktr_HKT_K-transport"/>
</dbReference>
<dbReference type="RefSeq" id="WP_208845863.1">
    <property type="nucleotide sequence ID" value="NZ_JAGGDJ010000001.1"/>
</dbReference>
<dbReference type="InterPro" id="IPR003148">
    <property type="entry name" value="RCK_N"/>
</dbReference>
<sequence length="338" mass="37718">MHFLLRLLLKTMHFKNTSIILTALVFILACSTLALALEPETFHSWFNALYWVLTTMSTVGYGDYYAKTAAGKLLTIFLYVFGIGLLSLLIGKVIDSIASIQRQREAGQLRFQGKGHFIIINWSKKAQYAVDEIAACLPDAEIVIIDESDRHPMQRKSRVHFISGDPASDEVLEEANLTEARAAIIFADSRIDEAALADGKTLLIASSIERLAPSIHSTVEIVHEKNVQNFRYVKVNEFVLSHDAISRLAVRAALQEGNSEIFSQLLSRQHGDDIYEVPLKPEWRTYGDAFQELLSRGATLISDRGDLGVNRKLREAIPPEARLFVIADKSTFDAILGS</sequence>
<keyword evidence="5" id="KW-1185">Reference proteome</keyword>
<reference evidence="4 5" key="1">
    <citation type="submission" date="2021-03" db="EMBL/GenBank/DDBJ databases">
        <title>Paenibacillus artemisicola MWE-103 whole genome sequence.</title>
        <authorList>
            <person name="Ham Y.J."/>
        </authorList>
    </citation>
    <scope>NUCLEOTIDE SEQUENCE [LARGE SCALE GENOMIC DNA]</scope>
    <source>
        <strain evidence="4 5">MWE-103</strain>
    </source>
</reference>
<evidence type="ECO:0000313" key="5">
    <source>
        <dbReference type="Proteomes" id="UP000670947"/>
    </source>
</evidence>
<dbReference type="EMBL" id="JAGGDJ010000001">
    <property type="protein sequence ID" value="MBO7742907.1"/>
    <property type="molecule type" value="Genomic_DNA"/>
</dbReference>
<evidence type="ECO:0000259" key="3">
    <source>
        <dbReference type="PROSITE" id="PS51201"/>
    </source>
</evidence>
<gene>
    <name evidence="4" type="ORF">I8J29_01775</name>
</gene>
<proteinExistence type="predicted"/>
<dbReference type="PROSITE" id="PS51201">
    <property type="entry name" value="RCK_N"/>
    <property type="match status" value="1"/>
</dbReference>
<evidence type="ECO:0000313" key="4">
    <source>
        <dbReference type="EMBL" id="MBO7742907.1"/>
    </source>
</evidence>
<dbReference type="Proteomes" id="UP000670947">
    <property type="component" value="Unassembled WGS sequence"/>
</dbReference>